<dbReference type="InterPro" id="IPR043502">
    <property type="entry name" value="DNA/RNA_pol_sf"/>
</dbReference>
<dbReference type="CDD" id="cd01646">
    <property type="entry name" value="RT_Bac_retron_I"/>
    <property type="match status" value="1"/>
</dbReference>
<dbReference type="EMBL" id="JACHEF010000002">
    <property type="protein sequence ID" value="MBB6409768.1"/>
    <property type="molecule type" value="Genomic_DNA"/>
</dbReference>
<dbReference type="RefSeq" id="WP_184872771.1">
    <property type="nucleotide sequence ID" value="NZ_JACHEF010000002.1"/>
</dbReference>
<keyword evidence="4" id="KW-1185">Reference proteome</keyword>
<feature type="domain" description="Reverse transcriptase" evidence="2">
    <location>
        <begin position="1"/>
        <end position="297"/>
    </location>
</feature>
<dbReference type="Pfam" id="PF00078">
    <property type="entry name" value="RVT_1"/>
    <property type="match status" value="1"/>
</dbReference>
<evidence type="ECO:0000256" key="1">
    <source>
        <dbReference type="ARBA" id="ARBA00034120"/>
    </source>
</evidence>
<comment type="similarity">
    <text evidence="1">Belongs to the bacterial reverse transcriptase family.</text>
</comment>
<dbReference type="PROSITE" id="PS50878">
    <property type="entry name" value="RT_POL"/>
    <property type="match status" value="1"/>
</dbReference>
<evidence type="ECO:0000313" key="3">
    <source>
        <dbReference type="EMBL" id="MBB6409768.1"/>
    </source>
</evidence>
<dbReference type="SUPFAM" id="SSF56672">
    <property type="entry name" value="DNA/RNA polymerases"/>
    <property type="match status" value="1"/>
</dbReference>
<proteinExistence type="inferred from homology"/>
<evidence type="ECO:0000259" key="2">
    <source>
        <dbReference type="PROSITE" id="PS50878"/>
    </source>
</evidence>
<accession>A0A841PAE1</accession>
<sequence>MKKFFEAAIDNIYRYGDTDIFPFPIENRIIQDKKADVVKLLVDIYAEFDNFFVQNPPDDIRSLVAVHHSGFRWASQLDPIWNAFLLGCVLSIAEAIEASRLGTDRVFSYRLNETSYLSGELFSRAVSWRDFISNSVAECEKHQYVVTCDIADCYSRASHHKLDNSLRIIGSQPPIRKIILEYMSHLTGTRSAGLPIGGPAARILSELALNNSDQYLFSSDIKFFRYADDYHVFCSSKKEAHEVIVKIYKALDNEGLSLQKSKTRILTTSEFKNVLSQIKGDDNDTRSPTQRLMSLTLRFDPYTPNAAEQYEELKDELQGIDVVALLNEQLSQTRVHIPTTRKIVEALKLVSANAKYGAMLSMLDNMDALYPIAPTVFQTIYQVIDELGAKEKAEVCARLVDLYDSGHEVMALDMHVAYANRIIGKSNSISNRNYLHRCFDREPSELVRRDIIMIFANWGNFAWLSMFKANFAAISGWQRRALILASYSMVDEGSHWRDHMKSRFDAFEMIVRDWRSEKPNVPLAV</sequence>
<comment type="caution">
    <text evidence="3">The sequence shown here is derived from an EMBL/GenBank/DDBJ whole genome shotgun (WGS) entry which is preliminary data.</text>
</comment>
<evidence type="ECO:0000313" key="4">
    <source>
        <dbReference type="Proteomes" id="UP000556329"/>
    </source>
</evidence>
<dbReference type="InterPro" id="IPR051083">
    <property type="entry name" value="GrpII_Intron_Splice-Mob/Def"/>
</dbReference>
<gene>
    <name evidence="3" type="ORF">HNQ71_002433</name>
</gene>
<dbReference type="PANTHER" id="PTHR34047:SF8">
    <property type="entry name" value="PROTEIN YKFC"/>
    <property type="match status" value="1"/>
</dbReference>
<dbReference type="Proteomes" id="UP000556329">
    <property type="component" value="Unassembled WGS sequence"/>
</dbReference>
<dbReference type="PANTHER" id="PTHR34047">
    <property type="entry name" value="NUCLEAR INTRON MATURASE 1, MITOCHONDRIAL-RELATED"/>
    <property type="match status" value="1"/>
</dbReference>
<reference evidence="3 4" key="1">
    <citation type="submission" date="2020-08" db="EMBL/GenBank/DDBJ databases">
        <title>Genomic Encyclopedia of Type Strains, Phase IV (KMG-IV): sequencing the most valuable type-strain genomes for metagenomic binning, comparative biology and taxonomic classification.</title>
        <authorList>
            <person name="Goeker M."/>
        </authorList>
    </citation>
    <scope>NUCLEOTIDE SEQUENCE [LARGE SCALE GENOMIC DNA]</scope>
    <source>
        <strain evidence="3 4">DSM 100039</strain>
    </source>
</reference>
<protein>
    <recommendedName>
        <fullName evidence="2">Reverse transcriptase domain-containing protein</fullName>
    </recommendedName>
</protein>
<dbReference type="InterPro" id="IPR000477">
    <property type="entry name" value="RT_dom"/>
</dbReference>
<name>A0A841PAE1_9HYPH</name>
<dbReference type="AlphaFoldDB" id="A0A841PAE1"/>
<organism evidence="3 4">
    <name type="scientific">Mesorhizobium sangaii</name>
    <dbReference type="NCBI Taxonomy" id="505389"/>
    <lineage>
        <taxon>Bacteria</taxon>
        <taxon>Pseudomonadati</taxon>
        <taxon>Pseudomonadota</taxon>
        <taxon>Alphaproteobacteria</taxon>
        <taxon>Hyphomicrobiales</taxon>
        <taxon>Phyllobacteriaceae</taxon>
        <taxon>Mesorhizobium</taxon>
    </lineage>
</organism>